<dbReference type="EMBL" id="OV725079">
    <property type="protein sequence ID" value="CAH1396023.1"/>
    <property type="molecule type" value="Genomic_DNA"/>
</dbReference>
<accession>A0A9P0MDL5</accession>
<protein>
    <submittedName>
        <fullName evidence="1">Uncharacterized protein</fullName>
    </submittedName>
</protein>
<dbReference type="AlphaFoldDB" id="A0A9P0MDL5"/>
<dbReference type="Proteomes" id="UP001152798">
    <property type="component" value="Chromosome 3"/>
</dbReference>
<reference evidence="1" key="1">
    <citation type="submission" date="2022-01" db="EMBL/GenBank/DDBJ databases">
        <authorList>
            <person name="King R."/>
        </authorList>
    </citation>
    <scope>NUCLEOTIDE SEQUENCE</scope>
</reference>
<name>A0A9P0MDL5_NEZVI</name>
<keyword evidence="2" id="KW-1185">Reference proteome</keyword>
<gene>
    <name evidence="1" type="ORF">NEZAVI_LOCUS6172</name>
</gene>
<proteinExistence type="predicted"/>
<evidence type="ECO:0000313" key="1">
    <source>
        <dbReference type="EMBL" id="CAH1396023.1"/>
    </source>
</evidence>
<evidence type="ECO:0000313" key="2">
    <source>
        <dbReference type="Proteomes" id="UP001152798"/>
    </source>
</evidence>
<organism evidence="1 2">
    <name type="scientific">Nezara viridula</name>
    <name type="common">Southern green stink bug</name>
    <name type="synonym">Cimex viridulus</name>
    <dbReference type="NCBI Taxonomy" id="85310"/>
    <lineage>
        <taxon>Eukaryota</taxon>
        <taxon>Metazoa</taxon>
        <taxon>Ecdysozoa</taxon>
        <taxon>Arthropoda</taxon>
        <taxon>Hexapoda</taxon>
        <taxon>Insecta</taxon>
        <taxon>Pterygota</taxon>
        <taxon>Neoptera</taxon>
        <taxon>Paraneoptera</taxon>
        <taxon>Hemiptera</taxon>
        <taxon>Heteroptera</taxon>
        <taxon>Panheteroptera</taxon>
        <taxon>Pentatomomorpha</taxon>
        <taxon>Pentatomoidea</taxon>
        <taxon>Pentatomidae</taxon>
        <taxon>Pentatominae</taxon>
        <taxon>Nezara</taxon>
    </lineage>
</organism>
<sequence>MATWRKRKVVKKEDTKLKEESSKCHFRYCPHDCLAVDPSKPFHYKRQELCRPFPTPHLNPAASLNKLPTLFLIFYPLRTYLTFNPQKGFRIK</sequence>